<reference evidence="12" key="3">
    <citation type="submission" date="2015-06" db="UniProtKB">
        <authorList>
            <consortium name="EnsemblMetazoa"/>
        </authorList>
    </citation>
    <scope>IDENTIFICATION</scope>
</reference>
<dbReference type="HOGENOM" id="CLU_000288_118_1_1"/>
<dbReference type="InterPro" id="IPR008271">
    <property type="entry name" value="Ser/Thr_kinase_AS"/>
</dbReference>
<keyword evidence="2 8" id="KW-0723">Serine/threonine-protein kinase</keyword>
<dbReference type="EnsemblMetazoa" id="CapteT177668">
    <property type="protein sequence ID" value="CapteP177668"/>
    <property type="gene ID" value="CapteG177668"/>
</dbReference>
<feature type="binding site" evidence="7">
    <location>
        <position position="61"/>
    </location>
    <ligand>
        <name>ATP</name>
        <dbReference type="ChEBI" id="CHEBI:30616"/>
    </ligand>
</feature>
<evidence type="ECO:0000256" key="7">
    <source>
        <dbReference type="PROSITE-ProRule" id="PRU10141"/>
    </source>
</evidence>
<dbReference type="EMBL" id="AMQN01018035">
    <property type="status" value="NOT_ANNOTATED_CDS"/>
    <property type="molecule type" value="Genomic_DNA"/>
</dbReference>
<organism evidence="11">
    <name type="scientific">Capitella teleta</name>
    <name type="common">Polychaete worm</name>
    <dbReference type="NCBI Taxonomy" id="283909"/>
    <lineage>
        <taxon>Eukaryota</taxon>
        <taxon>Metazoa</taxon>
        <taxon>Spiralia</taxon>
        <taxon>Lophotrochozoa</taxon>
        <taxon>Annelida</taxon>
        <taxon>Polychaeta</taxon>
        <taxon>Sedentaria</taxon>
        <taxon>Scolecida</taxon>
        <taxon>Capitellidae</taxon>
        <taxon>Capitella</taxon>
    </lineage>
</organism>
<dbReference type="PANTHER" id="PTHR44167:SF23">
    <property type="entry name" value="CDC7 KINASE, ISOFORM A-RELATED"/>
    <property type="match status" value="1"/>
</dbReference>
<evidence type="ECO:0000313" key="11">
    <source>
        <dbReference type="EMBL" id="ELU15498.1"/>
    </source>
</evidence>
<dbReference type="Pfam" id="PF00069">
    <property type="entry name" value="Pkinase"/>
    <property type="match status" value="2"/>
</dbReference>
<keyword evidence="5" id="KW-0418">Kinase</keyword>
<evidence type="ECO:0000256" key="8">
    <source>
        <dbReference type="RuleBase" id="RU000304"/>
    </source>
</evidence>
<reference evidence="13" key="1">
    <citation type="submission" date="2012-12" db="EMBL/GenBank/DDBJ databases">
        <authorList>
            <person name="Hellsten U."/>
            <person name="Grimwood J."/>
            <person name="Chapman J.A."/>
            <person name="Shapiro H."/>
            <person name="Aerts A."/>
            <person name="Otillar R.P."/>
            <person name="Terry A.Y."/>
            <person name="Boore J.L."/>
            <person name="Simakov O."/>
            <person name="Marletaz F."/>
            <person name="Cho S.-J."/>
            <person name="Edsinger-Gonzales E."/>
            <person name="Havlak P."/>
            <person name="Kuo D.-H."/>
            <person name="Larsson T."/>
            <person name="Lv J."/>
            <person name="Arendt D."/>
            <person name="Savage R."/>
            <person name="Osoegawa K."/>
            <person name="de Jong P."/>
            <person name="Lindberg D.R."/>
            <person name="Seaver E.C."/>
            <person name="Weisblat D.A."/>
            <person name="Putnam N.H."/>
            <person name="Grigoriev I.V."/>
            <person name="Rokhsar D.S."/>
        </authorList>
    </citation>
    <scope>NUCLEOTIDE SEQUENCE</scope>
    <source>
        <strain evidence="13">I ESC-2004</strain>
    </source>
</reference>
<dbReference type="PANTHER" id="PTHR44167">
    <property type="entry name" value="OVARIAN-SPECIFIC SERINE/THREONINE-PROTEIN KINASE LOK-RELATED"/>
    <property type="match status" value="1"/>
</dbReference>
<dbReference type="Gene3D" id="1.10.510.10">
    <property type="entry name" value="Transferase(Phosphotransferase) domain 1"/>
    <property type="match status" value="2"/>
</dbReference>
<dbReference type="OMA" id="PHEEFRN"/>
<name>R7V9G8_CAPTE</name>
<evidence type="ECO:0000256" key="5">
    <source>
        <dbReference type="ARBA" id="ARBA00022777"/>
    </source>
</evidence>
<dbReference type="InterPro" id="IPR000719">
    <property type="entry name" value="Prot_kinase_dom"/>
</dbReference>
<keyword evidence="6 7" id="KW-0067">ATP-binding</keyword>
<keyword evidence="13" id="KW-1185">Reference proteome</keyword>
<gene>
    <name evidence="11" type="ORF">CAPTEDRAFT_177668</name>
</gene>
<dbReference type="PROSITE" id="PS00108">
    <property type="entry name" value="PROTEIN_KINASE_ST"/>
    <property type="match status" value="1"/>
</dbReference>
<accession>R7V9G8</accession>
<dbReference type="Gene3D" id="3.30.200.20">
    <property type="entry name" value="Phosphorylase Kinase, domain 1"/>
    <property type="match status" value="1"/>
</dbReference>
<dbReference type="GO" id="GO:0005524">
    <property type="term" value="F:ATP binding"/>
    <property type="evidence" value="ECO:0007669"/>
    <property type="project" value="UniProtKB-UniRule"/>
</dbReference>
<evidence type="ECO:0000256" key="2">
    <source>
        <dbReference type="ARBA" id="ARBA00022527"/>
    </source>
</evidence>
<dbReference type="InterPro" id="IPR011009">
    <property type="entry name" value="Kinase-like_dom_sf"/>
</dbReference>
<proteinExistence type="inferred from homology"/>
<dbReference type="GO" id="GO:0004674">
    <property type="term" value="F:protein serine/threonine kinase activity"/>
    <property type="evidence" value="ECO:0007669"/>
    <property type="project" value="UniProtKB-KW"/>
</dbReference>
<evidence type="ECO:0000256" key="6">
    <source>
        <dbReference type="ARBA" id="ARBA00022840"/>
    </source>
</evidence>
<protein>
    <recommendedName>
        <fullName evidence="1">non-specific serine/threonine protein kinase</fullName>
        <ecNumber evidence="1">2.7.11.1</ecNumber>
    </recommendedName>
</protein>
<dbReference type="EMBL" id="KB293802">
    <property type="protein sequence ID" value="ELU15498.1"/>
    <property type="molecule type" value="Genomic_DNA"/>
</dbReference>
<evidence type="ECO:0000256" key="1">
    <source>
        <dbReference type="ARBA" id="ARBA00012513"/>
    </source>
</evidence>
<dbReference type="SUPFAM" id="SSF56112">
    <property type="entry name" value="Protein kinase-like (PK-like)"/>
    <property type="match status" value="1"/>
</dbReference>
<evidence type="ECO:0000256" key="3">
    <source>
        <dbReference type="ARBA" id="ARBA00022679"/>
    </source>
</evidence>
<feature type="compositionally biased region" description="Low complexity" evidence="9">
    <location>
        <begin position="181"/>
        <end position="195"/>
    </location>
</feature>
<dbReference type="FunCoup" id="R7V9G8">
    <property type="interactions" value="1773"/>
</dbReference>
<keyword evidence="3" id="KW-0808">Transferase</keyword>
<dbReference type="Proteomes" id="UP000014760">
    <property type="component" value="Unassembled WGS sequence"/>
</dbReference>
<dbReference type="PROSITE" id="PS50011">
    <property type="entry name" value="PROTEIN_KINASE_DOM"/>
    <property type="match status" value="1"/>
</dbReference>
<evidence type="ECO:0000313" key="13">
    <source>
        <dbReference type="Proteomes" id="UP000014760"/>
    </source>
</evidence>
<sequence>MNHYLIHTEEAQEEMEALANNIPQVKQHFAIINKIGSGTFSSVFSARAKASGCSKRLFALKHIIPTSHPNRIVSELRCLRKVGGEHNVMGVDACLRHRDHVVIVMPFFPHQRFQDYREEMSVEEIRGYMYNLMLALRHVHNAGIVHRDVKPSNFLFDRKLKKYALVDFGLADANHLDKKPISSSTQKKSSSVIPSKVQTLPEMSSECKKRKSSGAEGPSIKRTRQGSPPSRLAEIDVNQQTSSSKRVTAVVHNRHGQPLLKSVHPVQCHCRGHFMVCTICQARETQNASRAGTPGFRAPEVLLKCPQQGTALDVWSAGVIFLCFLSGRYPFFKAPDDLSALAQVINVFGSVAVQEAALTYGKWVGTNPTQPPIELKILCDTLRDSVMLFEAEAYDLLARLLALDPAKRISAEDAIKHCYFDSLR</sequence>
<dbReference type="OrthoDB" id="10020333at2759"/>
<reference evidence="11 13" key="2">
    <citation type="journal article" date="2013" name="Nature">
        <title>Insights into bilaterian evolution from three spiralian genomes.</title>
        <authorList>
            <person name="Simakov O."/>
            <person name="Marletaz F."/>
            <person name="Cho S.J."/>
            <person name="Edsinger-Gonzales E."/>
            <person name="Havlak P."/>
            <person name="Hellsten U."/>
            <person name="Kuo D.H."/>
            <person name="Larsson T."/>
            <person name="Lv J."/>
            <person name="Arendt D."/>
            <person name="Savage R."/>
            <person name="Osoegawa K."/>
            <person name="de Jong P."/>
            <person name="Grimwood J."/>
            <person name="Chapman J.A."/>
            <person name="Shapiro H."/>
            <person name="Aerts A."/>
            <person name="Otillar R.P."/>
            <person name="Terry A.Y."/>
            <person name="Boore J.L."/>
            <person name="Grigoriev I.V."/>
            <person name="Lindberg D.R."/>
            <person name="Seaver E.C."/>
            <person name="Weisblat D.A."/>
            <person name="Putnam N.H."/>
            <person name="Rokhsar D.S."/>
        </authorList>
    </citation>
    <scope>NUCLEOTIDE SEQUENCE</scope>
    <source>
        <strain evidence="11 13">I ESC-2004</strain>
    </source>
</reference>
<dbReference type="SMART" id="SM00220">
    <property type="entry name" value="S_TKc"/>
    <property type="match status" value="1"/>
</dbReference>
<dbReference type="STRING" id="283909.R7V9G8"/>
<dbReference type="GO" id="GO:0044773">
    <property type="term" value="P:mitotic DNA damage checkpoint signaling"/>
    <property type="evidence" value="ECO:0007669"/>
    <property type="project" value="TreeGrafter"/>
</dbReference>
<keyword evidence="4 7" id="KW-0547">Nucleotide-binding</keyword>
<dbReference type="PROSITE" id="PS00107">
    <property type="entry name" value="PROTEIN_KINASE_ATP"/>
    <property type="match status" value="1"/>
</dbReference>
<comment type="similarity">
    <text evidence="8">Belongs to the protein kinase superfamily.</text>
</comment>
<dbReference type="GO" id="GO:0005634">
    <property type="term" value="C:nucleus"/>
    <property type="evidence" value="ECO:0007669"/>
    <property type="project" value="TreeGrafter"/>
</dbReference>
<evidence type="ECO:0000256" key="4">
    <source>
        <dbReference type="ARBA" id="ARBA00022741"/>
    </source>
</evidence>
<feature type="domain" description="Protein kinase" evidence="10">
    <location>
        <begin position="29"/>
        <end position="420"/>
    </location>
</feature>
<evidence type="ECO:0000256" key="9">
    <source>
        <dbReference type="SAM" id="MobiDB-lite"/>
    </source>
</evidence>
<dbReference type="CDD" id="cd14019">
    <property type="entry name" value="STKc_Cdc7"/>
    <property type="match status" value="1"/>
</dbReference>
<feature type="region of interest" description="Disordered" evidence="9">
    <location>
        <begin position="177"/>
        <end position="244"/>
    </location>
</feature>
<dbReference type="EC" id="2.7.11.1" evidence="1"/>
<dbReference type="InterPro" id="IPR017441">
    <property type="entry name" value="Protein_kinase_ATP_BS"/>
</dbReference>
<dbReference type="AlphaFoldDB" id="R7V9G8"/>
<evidence type="ECO:0000259" key="10">
    <source>
        <dbReference type="PROSITE" id="PS50011"/>
    </source>
</evidence>
<evidence type="ECO:0000313" key="12">
    <source>
        <dbReference type="EnsemblMetazoa" id="CapteP177668"/>
    </source>
</evidence>